<organism evidence="3 4">
    <name type="scientific">Chlamydomonas eustigma</name>
    <dbReference type="NCBI Taxonomy" id="1157962"/>
    <lineage>
        <taxon>Eukaryota</taxon>
        <taxon>Viridiplantae</taxon>
        <taxon>Chlorophyta</taxon>
        <taxon>core chlorophytes</taxon>
        <taxon>Chlorophyceae</taxon>
        <taxon>CS clade</taxon>
        <taxon>Chlamydomonadales</taxon>
        <taxon>Chlamydomonadaceae</taxon>
        <taxon>Chlamydomonas</taxon>
    </lineage>
</organism>
<dbReference type="AlphaFoldDB" id="A0A250WRT6"/>
<evidence type="ECO:0000313" key="4">
    <source>
        <dbReference type="Proteomes" id="UP000232323"/>
    </source>
</evidence>
<accession>A0A250WRT6</accession>
<keyword evidence="4" id="KW-1185">Reference proteome</keyword>
<reference evidence="3 4" key="1">
    <citation type="submission" date="2017-08" db="EMBL/GenBank/DDBJ databases">
        <title>Acidophilic green algal genome provides insights into adaptation to an acidic environment.</title>
        <authorList>
            <person name="Hirooka S."/>
            <person name="Hirose Y."/>
            <person name="Kanesaki Y."/>
            <person name="Higuchi S."/>
            <person name="Fujiwara T."/>
            <person name="Onuma R."/>
            <person name="Era A."/>
            <person name="Ohbayashi R."/>
            <person name="Uzuka A."/>
            <person name="Nozaki H."/>
            <person name="Yoshikawa H."/>
            <person name="Miyagishima S.Y."/>
        </authorList>
    </citation>
    <scope>NUCLEOTIDE SEQUENCE [LARGE SCALE GENOMIC DNA]</scope>
    <source>
        <strain evidence="3 4">NIES-2499</strain>
    </source>
</reference>
<dbReference type="InterPro" id="IPR004919">
    <property type="entry name" value="GmrSD_N"/>
</dbReference>
<proteinExistence type="predicted"/>
<dbReference type="PANTHER" id="PTHR35149:SF2">
    <property type="entry name" value="DUF262 DOMAIN-CONTAINING PROTEIN"/>
    <property type="match status" value="1"/>
</dbReference>
<evidence type="ECO:0000313" key="3">
    <source>
        <dbReference type="EMBL" id="GAX73545.1"/>
    </source>
</evidence>
<dbReference type="Proteomes" id="UP000232323">
    <property type="component" value="Unassembled WGS sequence"/>
</dbReference>
<gene>
    <name evidence="3" type="ORF">CEUSTIGMA_g996.t1</name>
</gene>
<feature type="domain" description="GmrSD restriction endonucleases C-terminal" evidence="2">
    <location>
        <begin position="464"/>
        <end position="567"/>
    </location>
</feature>
<dbReference type="Pfam" id="PF07510">
    <property type="entry name" value="GmrSD_C"/>
    <property type="match status" value="1"/>
</dbReference>
<evidence type="ECO:0000259" key="1">
    <source>
        <dbReference type="Pfam" id="PF03235"/>
    </source>
</evidence>
<protein>
    <recommendedName>
        <fullName evidence="5">DUF262 domain-containing protein</fullName>
    </recommendedName>
</protein>
<evidence type="ECO:0000259" key="2">
    <source>
        <dbReference type="Pfam" id="PF07510"/>
    </source>
</evidence>
<sequence length="576" mass="66848">MKGYSLVLNTLLDSNDYLLQVYRFQREYQWGEEESGMLLEDLLEHINGQPGRPVKDREEYSLGLLTLVRDPRHPRNQQIVDGQSRVITICLILLAIQARLHDFAKEQDEEATKQLVTQISRQLWSEGNEMMDQMPQPRVLLKPRDAPFFNSILKDFNLLLVHKPPNDLETITQRNIWTNGQLLIKKLRALDKDSVITLVKVMQQKVQILVASASSYHTAVKVFRTSSGRGKNLEPSDMLKAYILTDSSEIDGDRVQKEWEDQCESEEDQKYFDDALVCISEGALLKRCGKSAEGETYILLYKFGRDQALTGASFWDAFLRPKLKTYFDITTNTTTTWSQHKHKDIALLLMYMRYTMRVQGEWVLVAMLILEQYSNKPADLAKVLKAFDSQVYYMFFISEGKEDRYKRCFRLYKALSARGADNAEQSVMELLLRAASVKTKVLLLRLNVAEQLQLRGDIFQIDPQLDLHKFDEYSIEHILPQTVKPGCQWASDFPDQGFRGEWTNKLGNLALLKGKRNSEAGNKDFKEKKRVYYKCPAVQYFPHTNELLEKESFRPGDLKYRHERLLELAIQIWNLS</sequence>
<feature type="domain" description="GmrSD restriction endonucleases N-terminal" evidence="1">
    <location>
        <begin position="9"/>
        <end position="243"/>
    </location>
</feature>
<dbReference type="EMBL" id="BEGY01000004">
    <property type="protein sequence ID" value="GAX73545.1"/>
    <property type="molecule type" value="Genomic_DNA"/>
</dbReference>
<dbReference type="Pfam" id="PF03235">
    <property type="entry name" value="GmrSD_N"/>
    <property type="match status" value="1"/>
</dbReference>
<dbReference type="OrthoDB" id="46499at2759"/>
<comment type="caution">
    <text evidence="3">The sequence shown here is derived from an EMBL/GenBank/DDBJ whole genome shotgun (WGS) entry which is preliminary data.</text>
</comment>
<name>A0A250WRT6_9CHLO</name>
<dbReference type="PANTHER" id="PTHR35149">
    <property type="entry name" value="SLL5132 PROTEIN"/>
    <property type="match status" value="1"/>
</dbReference>
<evidence type="ECO:0008006" key="5">
    <source>
        <dbReference type="Google" id="ProtNLM"/>
    </source>
</evidence>
<dbReference type="InterPro" id="IPR011089">
    <property type="entry name" value="GmrSD_C"/>
</dbReference>